<gene>
    <name evidence="4" type="ORF">B4U80_14636</name>
</gene>
<proteinExistence type="predicted"/>
<evidence type="ECO:0000256" key="1">
    <source>
        <dbReference type="ARBA" id="ARBA00022690"/>
    </source>
</evidence>
<reference evidence="4 5" key="1">
    <citation type="journal article" date="2018" name="Gigascience">
        <title>Genomes of trombidid mites reveal novel predicted allergens and laterally-transferred genes associated with secondary metabolism.</title>
        <authorList>
            <person name="Dong X."/>
            <person name="Chaisiri K."/>
            <person name="Xia D."/>
            <person name="Armstrong S.D."/>
            <person name="Fang Y."/>
            <person name="Donnelly M.J."/>
            <person name="Kadowaki T."/>
            <person name="McGarry J.W."/>
            <person name="Darby A.C."/>
            <person name="Makepeace B.L."/>
        </authorList>
    </citation>
    <scope>NUCLEOTIDE SEQUENCE [LARGE SCALE GENOMIC DNA]</scope>
    <source>
        <strain evidence="4">UoL-UT</strain>
    </source>
</reference>
<dbReference type="InterPro" id="IPR002919">
    <property type="entry name" value="TIL_dom"/>
</dbReference>
<dbReference type="GO" id="GO:0030414">
    <property type="term" value="F:peptidase inhibitor activity"/>
    <property type="evidence" value="ECO:0007669"/>
    <property type="project" value="UniProtKB-KW"/>
</dbReference>
<accession>A0A443RSS7</accession>
<organism evidence="4 5">
    <name type="scientific">Leptotrombidium deliense</name>
    <dbReference type="NCBI Taxonomy" id="299467"/>
    <lineage>
        <taxon>Eukaryota</taxon>
        <taxon>Metazoa</taxon>
        <taxon>Ecdysozoa</taxon>
        <taxon>Arthropoda</taxon>
        <taxon>Chelicerata</taxon>
        <taxon>Arachnida</taxon>
        <taxon>Acari</taxon>
        <taxon>Acariformes</taxon>
        <taxon>Trombidiformes</taxon>
        <taxon>Prostigmata</taxon>
        <taxon>Anystina</taxon>
        <taxon>Parasitengona</taxon>
        <taxon>Trombiculoidea</taxon>
        <taxon>Trombiculidae</taxon>
        <taxon>Leptotrombidium</taxon>
    </lineage>
</organism>
<keyword evidence="2" id="KW-1015">Disulfide bond</keyword>
<evidence type="ECO:0000313" key="5">
    <source>
        <dbReference type="Proteomes" id="UP000288716"/>
    </source>
</evidence>
<dbReference type="VEuPathDB" id="VectorBase:LDEU013706"/>
<dbReference type="EMBL" id="NCKV01041303">
    <property type="protein sequence ID" value="RWS18334.1"/>
    <property type="molecule type" value="Genomic_DNA"/>
</dbReference>
<dbReference type="CDD" id="cd19941">
    <property type="entry name" value="TIL"/>
    <property type="match status" value="1"/>
</dbReference>
<name>A0A443RSS7_9ACAR</name>
<dbReference type="InterPro" id="IPR036084">
    <property type="entry name" value="Ser_inhib-like_sf"/>
</dbReference>
<dbReference type="PANTHER" id="PTHR23259:SF82">
    <property type="entry name" value="SERINE PROTEASE INHIBITOR 1 PROTEIN"/>
    <property type="match status" value="1"/>
</dbReference>
<dbReference type="SUPFAM" id="SSF57567">
    <property type="entry name" value="Serine protease inhibitors"/>
    <property type="match status" value="1"/>
</dbReference>
<dbReference type="Gene3D" id="2.10.25.10">
    <property type="entry name" value="Laminin"/>
    <property type="match status" value="1"/>
</dbReference>
<dbReference type="InterPro" id="IPR051368">
    <property type="entry name" value="SerProtInhib-TIL_Domain"/>
</dbReference>
<keyword evidence="4" id="KW-0675">Receptor</keyword>
<sequence length="86" mass="9699">MFNGPIVREVQNKSECWETEKYEECASDCHDSCLNYKQETAKRSCSKMCATGCMCKEGYVRIASLECVTPDKCPQPISDSSENQTN</sequence>
<feature type="domain" description="TIL" evidence="3">
    <location>
        <begin position="16"/>
        <end position="73"/>
    </location>
</feature>
<dbReference type="OrthoDB" id="6490487at2759"/>
<dbReference type="Proteomes" id="UP000288716">
    <property type="component" value="Unassembled WGS sequence"/>
</dbReference>
<dbReference type="AlphaFoldDB" id="A0A443RSS7"/>
<keyword evidence="1" id="KW-0646">Protease inhibitor</keyword>
<dbReference type="Pfam" id="PF01826">
    <property type="entry name" value="TIL"/>
    <property type="match status" value="1"/>
</dbReference>
<protein>
    <submittedName>
        <fullName evidence="4">Scavenger receptor cysteine-rich protein-like protein</fullName>
    </submittedName>
</protein>
<comment type="caution">
    <text evidence="4">The sequence shown here is derived from an EMBL/GenBank/DDBJ whole genome shotgun (WGS) entry which is preliminary data.</text>
</comment>
<dbReference type="PANTHER" id="PTHR23259">
    <property type="entry name" value="RIDDLE"/>
    <property type="match status" value="1"/>
</dbReference>
<evidence type="ECO:0000259" key="3">
    <source>
        <dbReference type="Pfam" id="PF01826"/>
    </source>
</evidence>
<evidence type="ECO:0000313" key="4">
    <source>
        <dbReference type="EMBL" id="RWS18334.1"/>
    </source>
</evidence>
<keyword evidence="5" id="KW-1185">Reference proteome</keyword>
<evidence type="ECO:0000256" key="2">
    <source>
        <dbReference type="ARBA" id="ARBA00023157"/>
    </source>
</evidence>